<evidence type="ECO:0000256" key="3">
    <source>
        <dbReference type="ARBA" id="ARBA00022448"/>
    </source>
</evidence>
<evidence type="ECO:0000256" key="4">
    <source>
        <dbReference type="ARBA" id="ARBA00022496"/>
    </source>
</evidence>
<dbReference type="Gene3D" id="3.30.70.1350">
    <property type="entry name" value="Cation efflux protein, cytoplasmic domain"/>
    <property type="match status" value="1"/>
</dbReference>
<evidence type="ECO:0000259" key="11">
    <source>
        <dbReference type="Pfam" id="PF01545"/>
    </source>
</evidence>
<keyword evidence="6" id="KW-0862">Zinc</keyword>
<protein>
    <submittedName>
        <fullName evidence="13">Cation diffusion facilitator family transporter</fullName>
    </submittedName>
</protein>
<feature type="transmembrane region" description="Helical" evidence="10">
    <location>
        <begin position="99"/>
        <end position="120"/>
    </location>
</feature>
<accession>A0ABU6CRG3</accession>
<evidence type="ECO:0000256" key="2">
    <source>
        <dbReference type="ARBA" id="ARBA00010212"/>
    </source>
</evidence>
<dbReference type="RefSeq" id="WP_324692631.1">
    <property type="nucleotide sequence ID" value="NZ_JAYMYJ010000004.1"/>
</dbReference>
<keyword evidence="6" id="KW-0864">Zinc transport</keyword>
<dbReference type="InterPro" id="IPR036837">
    <property type="entry name" value="Cation_efflux_CTD_sf"/>
</dbReference>
<dbReference type="NCBIfam" id="TIGR01297">
    <property type="entry name" value="CDF"/>
    <property type="match status" value="1"/>
</dbReference>
<evidence type="ECO:0000256" key="10">
    <source>
        <dbReference type="SAM" id="Phobius"/>
    </source>
</evidence>
<organism evidence="13 14">
    <name type="scientific">Candidatus Thiothrix phosphatis</name>
    <dbReference type="NCBI Taxonomy" id="3112415"/>
    <lineage>
        <taxon>Bacteria</taxon>
        <taxon>Pseudomonadati</taxon>
        <taxon>Pseudomonadota</taxon>
        <taxon>Gammaproteobacteria</taxon>
        <taxon>Thiotrichales</taxon>
        <taxon>Thiotrichaceae</taxon>
        <taxon>Thiothrix</taxon>
    </lineage>
</organism>
<keyword evidence="8 10" id="KW-0472">Membrane</keyword>
<comment type="caution">
    <text evidence="13">The sequence shown here is derived from an EMBL/GenBank/DDBJ whole genome shotgun (WGS) entry which is preliminary data.</text>
</comment>
<dbReference type="Proteomes" id="UP001308005">
    <property type="component" value="Unassembled WGS sequence"/>
</dbReference>
<dbReference type="InterPro" id="IPR002524">
    <property type="entry name" value="Cation_efflux"/>
</dbReference>
<dbReference type="SUPFAM" id="SSF161111">
    <property type="entry name" value="Cation efflux protein transmembrane domain-like"/>
    <property type="match status" value="1"/>
</dbReference>
<dbReference type="PANTHER" id="PTHR43840">
    <property type="entry name" value="MITOCHONDRIAL METAL TRANSPORTER 1-RELATED"/>
    <property type="match status" value="1"/>
</dbReference>
<keyword evidence="3" id="KW-0813">Transport</keyword>
<keyword evidence="7 10" id="KW-1133">Transmembrane helix</keyword>
<keyword evidence="4" id="KW-0408">Iron</keyword>
<dbReference type="Pfam" id="PF16916">
    <property type="entry name" value="ZT_dimer"/>
    <property type="match status" value="1"/>
</dbReference>
<dbReference type="Gene3D" id="1.20.1510.10">
    <property type="entry name" value="Cation efflux protein transmembrane domain"/>
    <property type="match status" value="1"/>
</dbReference>
<keyword evidence="14" id="KW-1185">Reference proteome</keyword>
<reference evidence="14" key="1">
    <citation type="submission" date="2023-07" db="EMBL/GenBank/DDBJ databases">
        <title>The carbon used by Thiothrix.</title>
        <authorList>
            <person name="Chen L."/>
        </authorList>
    </citation>
    <scope>NUCLEOTIDE SEQUENCE [LARGE SCALE GENOMIC DNA]</scope>
</reference>
<proteinExistence type="inferred from homology"/>
<keyword evidence="4" id="KW-0410">Iron transport</keyword>
<dbReference type="InterPro" id="IPR058533">
    <property type="entry name" value="Cation_efflux_TM"/>
</dbReference>
<dbReference type="PANTHER" id="PTHR43840:SF15">
    <property type="entry name" value="MITOCHONDRIAL METAL TRANSPORTER 1-RELATED"/>
    <property type="match status" value="1"/>
</dbReference>
<gene>
    <name evidence="13" type="ORF">VSS37_00445</name>
</gene>
<feature type="domain" description="Cation efflux protein transmembrane" evidence="11">
    <location>
        <begin position="32"/>
        <end position="225"/>
    </location>
</feature>
<dbReference type="SUPFAM" id="SSF160240">
    <property type="entry name" value="Cation efflux protein cytoplasmic domain-like"/>
    <property type="match status" value="1"/>
</dbReference>
<feature type="region of interest" description="Disordered" evidence="9">
    <location>
        <begin position="1"/>
        <end position="23"/>
    </location>
</feature>
<dbReference type="EMBL" id="JAYMYJ010000004">
    <property type="protein sequence ID" value="MEB4589437.1"/>
    <property type="molecule type" value="Genomic_DNA"/>
</dbReference>
<feature type="domain" description="Cation efflux protein cytoplasmic" evidence="12">
    <location>
        <begin position="230"/>
        <end position="307"/>
    </location>
</feature>
<dbReference type="InterPro" id="IPR050291">
    <property type="entry name" value="CDF_Transporter"/>
</dbReference>
<keyword evidence="5 10" id="KW-0812">Transmembrane</keyword>
<evidence type="ECO:0000313" key="13">
    <source>
        <dbReference type="EMBL" id="MEB4589437.1"/>
    </source>
</evidence>
<comment type="subcellular location">
    <subcellularLocation>
        <location evidence="1">Membrane</location>
        <topology evidence="1">Multi-pass membrane protein</topology>
    </subcellularLocation>
</comment>
<evidence type="ECO:0000256" key="8">
    <source>
        <dbReference type="ARBA" id="ARBA00023136"/>
    </source>
</evidence>
<comment type="similarity">
    <text evidence="2">Belongs to the cation diffusion facilitator (CDF) transporter (TC 2.A.4) family. FieF subfamily.</text>
</comment>
<feature type="transmembrane region" description="Helical" evidence="10">
    <location>
        <begin position="200"/>
        <end position="218"/>
    </location>
</feature>
<dbReference type="InterPro" id="IPR027470">
    <property type="entry name" value="Cation_efflux_CTD"/>
</dbReference>
<evidence type="ECO:0000259" key="12">
    <source>
        <dbReference type="Pfam" id="PF16916"/>
    </source>
</evidence>
<dbReference type="InterPro" id="IPR027469">
    <property type="entry name" value="Cation_efflux_TMD_sf"/>
</dbReference>
<evidence type="ECO:0000256" key="9">
    <source>
        <dbReference type="SAM" id="MobiDB-lite"/>
    </source>
</evidence>
<evidence type="ECO:0000256" key="6">
    <source>
        <dbReference type="ARBA" id="ARBA00022906"/>
    </source>
</evidence>
<evidence type="ECO:0000313" key="14">
    <source>
        <dbReference type="Proteomes" id="UP001308005"/>
    </source>
</evidence>
<sequence>MGGHHHLQADAPPNAPDISREERQAATRRVTVVGAFLNTVLSIAQIIGGFLTHSQALIADGFHSLSDLASDFVVLAATHLAHREADHNHPYGHGRIETLATVVLGLMLAGVAVGIFLQGWGRLFSDTPLPTPKPVAIAFAAAAIIGKEALYRYTMHTATRLNSPMLKANAWHHRSDAISSVIVLLGIAGAQFGFPWLDPLAAMAVAAMILYMAGQLILESTSELVDTGLADEEVQEIHDAIARMEGVDNIHLLRTRRMGGRVLADVHLQVNGRISVSEGHFISDQVMYRLHQRFPDMRDIIIHIDPENDETIHPSRHLPSRAELIQQLQGRPDTQSLWHLIDQINLHYIKGKIDLEVILKDLPTESALANFKQACASIYNLGTVKFLYEKAL</sequence>
<evidence type="ECO:0000256" key="5">
    <source>
        <dbReference type="ARBA" id="ARBA00022692"/>
    </source>
</evidence>
<feature type="transmembrane region" description="Helical" evidence="10">
    <location>
        <begin position="175"/>
        <end position="194"/>
    </location>
</feature>
<name>A0ABU6CRG3_9GAMM</name>
<keyword evidence="6" id="KW-0406">Ion transport</keyword>
<evidence type="ECO:0000256" key="7">
    <source>
        <dbReference type="ARBA" id="ARBA00022989"/>
    </source>
</evidence>
<dbReference type="Pfam" id="PF01545">
    <property type="entry name" value="Cation_efflux"/>
    <property type="match status" value="1"/>
</dbReference>
<evidence type="ECO:0000256" key="1">
    <source>
        <dbReference type="ARBA" id="ARBA00004141"/>
    </source>
</evidence>